<keyword evidence="5 7" id="KW-1133">Transmembrane helix</keyword>
<organism evidence="9 10">
    <name type="scientific">Ectopseudomonas guguanensis</name>
    <dbReference type="NCBI Taxonomy" id="1198456"/>
    <lineage>
        <taxon>Bacteria</taxon>
        <taxon>Pseudomonadati</taxon>
        <taxon>Pseudomonadota</taxon>
        <taxon>Gammaproteobacteria</taxon>
        <taxon>Pseudomonadales</taxon>
        <taxon>Pseudomonadaceae</taxon>
        <taxon>Ectopseudomonas</taxon>
    </lineage>
</organism>
<feature type="transmembrane region" description="Helical" evidence="7">
    <location>
        <begin position="201"/>
        <end position="223"/>
    </location>
</feature>
<feature type="transmembrane region" description="Helical" evidence="7">
    <location>
        <begin position="361"/>
        <end position="381"/>
    </location>
</feature>
<dbReference type="Proteomes" id="UP000199460">
    <property type="component" value="Unassembled WGS sequence"/>
</dbReference>
<dbReference type="PANTHER" id="PTHR42718:SF46">
    <property type="entry name" value="BLR6921 PROTEIN"/>
    <property type="match status" value="1"/>
</dbReference>
<comment type="subcellular location">
    <subcellularLocation>
        <location evidence="1">Cell membrane</location>
        <topology evidence="1">Multi-pass membrane protein</topology>
    </subcellularLocation>
</comment>
<evidence type="ECO:0000256" key="4">
    <source>
        <dbReference type="ARBA" id="ARBA00022692"/>
    </source>
</evidence>
<dbReference type="GO" id="GO:0022857">
    <property type="term" value="F:transmembrane transporter activity"/>
    <property type="evidence" value="ECO:0007669"/>
    <property type="project" value="InterPro"/>
</dbReference>
<dbReference type="PANTHER" id="PTHR42718">
    <property type="entry name" value="MAJOR FACILITATOR SUPERFAMILY MULTIDRUG TRANSPORTER MFSC"/>
    <property type="match status" value="1"/>
</dbReference>
<evidence type="ECO:0000313" key="10">
    <source>
        <dbReference type="Proteomes" id="UP000199460"/>
    </source>
</evidence>
<dbReference type="GeneID" id="300929938"/>
<name>A0A1H0K3F2_9GAMM</name>
<dbReference type="InterPro" id="IPR011701">
    <property type="entry name" value="MFS"/>
</dbReference>
<keyword evidence="4 7" id="KW-0812">Transmembrane</keyword>
<evidence type="ECO:0000256" key="5">
    <source>
        <dbReference type="ARBA" id="ARBA00022989"/>
    </source>
</evidence>
<feature type="transmembrane region" description="Helical" evidence="7">
    <location>
        <begin position="113"/>
        <end position="131"/>
    </location>
</feature>
<feature type="transmembrane region" description="Helical" evidence="7">
    <location>
        <begin position="304"/>
        <end position="322"/>
    </location>
</feature>
<dbReference type="SUPFAM" id="SSF103473">
    <property type="entry name" value="MFS general substrate transporter"/>
    <property type="match status" value="1"/>
</dbReference>
<dbReference type="Gene3D" id="1.20.1720.10">
    <property type="entry name" value="Multidrug resistance protein D"/>
    <property type="match status" value="1"/>
</dbReference>
<keyword evidence="3" id="KW-1003">Cell membrane</keyword>
<feature type="transmembrane region" description="Helical" evidence="7">
    <location>
        <begin position="437"/>
        <end position="457"/>
    </location>
</feature>
<feature type="transmembrane region" description="Helical" evidence="7">
    <location>
        <begin position="393"/>
        <end position="417"/>
    </location>
</feature>
<dbReference type="AlphaFoldDB" id="A0A1H0K3F2"/>
<feature type="transmembrane region" description="Helical" evidence="7">
    <location>
        <begin position="169"/>
        <end position="189"/>
    </location>
</feature>
<evidence type="ECO:0000256" key="6">
    <source>
        <dbReference type="ARBA" id="ARBA00023136"/>
    </source>
</evidence>
<gene>
    <name evidence="9" type="ORF">SAMN05216213_101175</name>
</gene>
<dbReference type="RefSeq" id="WP_244157890.1">
    <property type="nucleotide sequence ID" value="NZ_FNJJ01000001.1"/>
</dbReference>
<keyword evidence="2" id="KW-0813">Transport</keyword>
<evidence type="ECO:0000256" key="2">
    <source>
        <dbReference type="ARBA" id="ARBA00022448"/>
    </source>
</evidence>
<dbReference type="GO" id="GO:0005886">
    <property type="term" value="C:plasma membrane"/>
    <property type="evidence" value="ECO:0007669"/>
    <property type="project" value="UniProtKB-SubCell"/>
</dbReference>
<keyword evidence="10" id="KW-1185">Reference proteome</keyword>
<protein>
    <submittedName>
        <fullName evidence="9">Major Facilitator Superfamily protein</fullName>
    </submittedName>
</protein>
<dbReference type="EMBL" id="FNJJ01000001">
    <property type="protein sequence ID" value="SDO50231.1"/>
    <property type="molecule type" value="Genomic_DNA"/>
</dbReference>
<accession>A0A1H0K3F2</accession>
<dbReference type="Gene3D" id="1.20.1250.20">
    <property type="entry name" value="MFS general substrate transporter like domains"/>
    <property type="match status" value="1"/>
</dbReference>
<sequence length="469" mass="47454">MHMKPNPCPATNKRTLAALAGAILLASLGISIATVALPSVASVFSAGVQQVQWVMLAYLLAVTAVIVVAGRMGDLYGNRRVLIGGILLFTLASVGCAVAPTLGWLIAGRAVQGLGAATLMALPLSIAKTLIAKERLGASMGLLGTMSAIGTALGPSVGGILIGEFGWRSVFMLLALGGSGLLVLAVTGLGKMVPTGNSARIDWAGSAWLSVALLCFALSASGGRVGVNIAPWMLLLLATAALLIFIRTELVVPNPLIPVALARGRGIATSLSMNLVVATIMMSTLVVGPLFLSFGLGLSEAGTGLVMAAGPCAAALSGAPAGRLADRFGTDRTLLAGLLLASVGLCGFAVLPILIGIPGYILAMVLMTPGFQLFLAANNTAAMNLAAEAHRGVLSGLLGLSRNLGLMTGASLLPLLFASLLNSRTLADNSAATISNAFSATFLSVAGLCVLTFLFAARERLRDVGKVGC</sequence>
<evidence type="ECO:0000256" key="3">
    <source>
        <dbReference type="ARBA" id="ARBA00022475"/>
    </source>
</evidence>
<feature type="transmembrane region" description="Helical" evidence="7">
    <location>
        <begin position="85"/>
        <end position="107"/>
    </location>
</feature>
<evidence type="ECO:0000256" key="7">
    <source>
        <dbReference type="SAM" id="Phobius"/>
    </source>
</evidence>
<feature type="transmembrane region" description="Helical" evidence="7">
    <location>
        <begin position="143"/>
        <end position="163"/>
    </location>
</feature>
<dbReference type="InterPro" id="IPR020846">
    <property type="entry name" value="MFS_dom"/>
</dbReference>
<dbReference type="CDD" id="cd17321">
    <property type="entry name" value="MFS_MMR_MDR_like"/>
    <property type="match status" value="1"/>
</dbReference>
<feature type="transmembrane region" description="Helical" evidence="7">
    <location>
        <begin position="55"/>
        <end position="73"/>
    </location>
</feature>
<evidence type="ECO:0000256" key="1">
    <source>
        <dbReference type="ARBA" id="ARBA00004651"/>
    </source>
</evidence>
<reference evidence="10" key="1">
    <citation type="submission" date="2016-10" db="EMBL/GenBank/DDBJ databases">
        <authorList>
            <person name="Varghese N."/>
            <person name="Submissions S."/>
        </authorList>
    </citation>
    <scope>NUCLEOTIDE SEQUENCE [LARGE SCALE GENOMIC DNA]</scope>
    <source>
        <strain evidence="10">JCM 18416</strain>
    </source>
</reference>
<dbReference type="Pfam" id="PF07690">
    <property type="entry name" value="MFS_1"/>
    <property type="match status" value="1"/>
</dbReference>
<dbReference type="InterPro" id="IPR036259">
    <property type="entry name" value="MFS_trans_sf"/>
</dbReference>
<proteinExistence type="predicted"/>
<keyword evidence="6 7" id="KW-0472">Membrane</keyword>
<evidence type="ECO:0000313" key="9">
    <source>
        <dbReference type="EMBL" id="SDO50231.1"/>
    </source>
</evidence>
<feature type="transmembrane region" description="Helical" evidence="7">
    <location>
        <begin position="334"/>
        <end position="355"/>
    </location>
</feature>
<dbReference type="PRINTS" id="PR01036">
    <property type="entry name" value="TCRTETB"/>
</dbReference>
<feature type="transmembrane region" description="Helical" evidence="7">
    <location>
        <begin position="229"/>
        <end position="246"/>
    </location>
</feature>
<feature type="transmembrane region" description="Helical" evidence="7">
    <location>
        <begin position="267"/>
        <end position="292"/>
    </location>
</feature>
<evidence type="ECO:0000259" key="8">
    <source>
        <dbReference type="PROSITE" id="PS50850"/>
    </source>
</evidence>
<dbReference type="PROSITE" id="PS50850">
    <property type="entry name" value="MFS"/>
    <property type="match status" value="1"/>
</dbReference>
<feature type="domain" description="Major facilitator superfamily (MFS) profile" evidence="8">
    <location>
        <begin position="15"/>
        <end position="464"/>
    </location>
</feature>